<accession>A0A385D5F7</accession>
<evidence type="ECO:0000313" key="2">
    <source>
        <dbReference type="Proteomes" id="UP000259636"/>
    </source>
</evidence>
<dbReference type="EMBL" id="CP031742">
    <property type="protein sequence ID" value="AXQ53612.1"/>
    <property type="molecule type" value="Genomic_DNA"/>
</dbReference>
<evidence type="ECO:0000313" key="1">
    <source>
        <dbReference type="EMBL" id="AXQ53612.1"/>
    </source>
</evidence>
<organism evidence="1 2">
    <name type="scientific">Streptomyces koyangensis</name>
    <dbReference type="NCBI Taxonomy" id="188770"/>
    <lineage>
        <taxon>Bacteria</taxon>
        <taxon>Bacillati</taxon>
        <taxon>Actinomycetota</taxon>
        <taxon>Actinomycetes</taxon>
        <taxon>Kitasatosporales</taxon>
        <taxon>Streptomycetaceae</taxon>
        <taxon>Streptomyces</taxon>
        <taxon>Streptomyces aurantiacus group</taxon>
    </lineage>
</organism>
<name>A0A385D5F7_9ACTN</name>
<dbReference type="RefSeq" id="WP_117348602.1">
    <property type="nucleotide sequence ID" value="NZ_CP031742.1"/>
</dbReference>
<dbReference type="AlphaFoldDB" id="A0A385D5F7"/>
<dbReference type="Proteomes" id="UP000259636">
    <property type="component" value="Chromosome"/>
</dbReference>
<dbReference type="KEGG" id="sky:D0C37_02605"/>
<proteinExistence type="predicted"/>
<sequence>MLGFTRTCRQERPNPYVVVDDIAEVFAIRFTAEADEAAAGRRASADALTAPHDLESALFARPAPLRPAD</sequence>
<protein>
    <submittedName>
        <fullName evidence="1">Uncharacterized protein</fullName>
    </submittedName>
</protein>
<gene>
    <name evidence="1" type="ORF">D0C37_02605</name>
</gene>
<reference evidence="1 2" key="1">
    <citation type="submission" date="2018-08" db="EMBL/GenBank/DDBJ databases">
        <authorList>
            <person name="Ferrada E.E."/>
            <person name="Latorre B.A."/>
        </authorList>
    </citation>
    <scope>NUCLEOTIDE SEQUENCE [LARGE SCALE GENOMIC DNA]</scope>
    <source>
        <strain evidence="1 2">VK-A60T</strain>
    </source>
</reference>
<dbReference type="GeneID" id="300113117"/>